<dbReference type="Proteomes" id="UP001200537">
    <property type="component" value="Unassembled WGS sequence"/>
</dbReference>
<dbReference type="InterPro" id="IPR013321">
    <property type="entry name" value="Arc_rbn_hlx_hlx"/>
</dbReference>
<evidence type="ECO:0000313" key="2">
    <source>
        <dbReference type="Proteomes" id="UP001200537"/>
    </source>
</evidence>
<dbReference type="Gene3D" id="1.10.1220.10">
    <property type="entry name" value="Met repressor-like"/>
    <property type="match status" value="1"/>
</dbReference>
<dbReference type="AlphaFoldDB" id="A0AAJ1EXI2"/>
<protein>
    <submittedName>
        <fullName evidence="1">Type II toxin-antitoxin system RelB/DinJ family antitoxin</fullName>
    </submittedName>
</protein>
<name>A0AAJ1EXI2_9ACTO</name>
<organism evidence="1 2">
    <name type="scientific">Varibaculum cambriense</name>
    <dbReference type="NCBI Taxonomy" id="184870"/>
    <lineage>
        <taxon>Bacteria</taxon>
        <taxon>Bacillati</taxon>
        <taxon>Actinomycetota</taxon>
        <taxon>Actinomycetes</taxon>
        <taxon>Actinomycetales</taxon>
        <taxon>Actinomycetaceae</taxon>
        <taxon>Varibaculum</taxon>
    </lineage>
</organism>
<dbReference type="InterPro" id="IPR007337">
    <property type="entry name" value="RelB/DinJ"/>
</dbReference>
<gene>
    <name evidence="1" type="ORF">L0M99_06060</name>
</gene>
<dbReference type="EMBL" id="JAKNHJ010000010">
    <property type="protein sequence ID" value="MCG4618054.1"/>
    <property type="molecule type" value="Genomic_DNA"/>
</dbReference>
<dbReference type="Pfam" id="PF04221">
    <property type="entry name" value="RelB"/>
    <property type="match status" value="1"/>
</dbReference>
<dbReference type="NCBIfam" id="TIGR02384">
    <property type="entry name" value="RelB_DinJ"/>
    <property type="match status" value="1"/>
</dbReference>
<dbReference type="RefSeq" id="WP_238128088.1">
    <property type="nucleotide sequence ID" value="NZ_JAGZVZ010000002.1"/>
</dbReference>
<sequence>MANTAAVYARIDPELKAEVDDILSRLGVTPSSVVQMLYSQIKLTRSIPFGIKLPAKAPLSLAELTTEQLSAELQKGYDSLLAGKSYSGEQVDELLSKEYGI</sequence>
<comment type="caution">
    <text evidence="1">The sequence shown here is derived from an EMBL/GenBank/DDBJ whole genome shotgun (WGS) entry which is preliminary data.</text>
</comment>
<dbReference type="GO" id="GO:0006355">
    <property type="term" value="P:regulation of DNA-templated transcription"/>
    <property type="evidence" value="ECO:0007669"/>
    <property type="project" value="InterPro"/>
</dbReference>
<reference evidence="1" key="1">
    <citation type="submission" date="2022-01" db="EMBL/GenBank/DDBJ databases">
        <title>Collection of gut derived symbiotic bacterial strains cultured from healthy donors.</title>
        <authorList>
            <person name="Lin H."/>
            <person name="Kohout C."/>
            <person name="Waligurski E."/>
            <person name="Pamer E.G."/>
        </authorList>
    </citation>
    <scope>NUCLEOTIDE SEQUENCE</scope>
    <source>
        <strain evidence="1">DFI.7.46</strain>
    </source>
</reference>
<proteinExistence type="predicted"/>
<evidence type="ECO:0000313" key="1">
    <source>
        <dbReference type="EMBL" id="MCG4618054.1"/>
    </source>
</evidence>
<accession>A0AAJ1EXI2</accession>